<gene>
    <name evidence="4" type="ORF">ACFOOL_02730</name>
</gene>
<dbReference type="InterPro" id="IPR022998">
    <property type="entry name" value="ThiamineP_synth_TenI"/>
</dbReference>
<organism evidence="4 5">
    <name type="scientific">Devosia honganensis</name>
    <dbReference type="NCBI Taxonomy" id="1610527"/>
    <lineage>
        <taxon>Bacteria</taxon>
        <taxon>Pseudomonadati</taxon>
        <taxon>Pseudomonadota</taxon>
        <taxon>Alphaproteobacteria</taxon>
        <taxon>Hyphomicrobiales</taxon>
        <taxon>Devosiaceae</taxon>
        <taxon>Devosia</taxon>
    </lineage>
</organism>
<dbReference type="Gene3D" id="3.20.20.70">
    <property type="entry name" value="Aldolase class I"/>
    <property type="match status" value="1"/>
</dbReference>
<evidence type="ECO:0000256" key="1">
    <source>
        <dbReference type="ARBA" id="ARBA00004948"/>
    </source>
</evidence>
<dbReference type="Proteomes" id="UP001595613">
    <property type="component" value="Unassembled WGS sequence"/>
</dbReference>
<accession>A0ABV7WYY8</accession>
<reference evidence="5" key="1">
    <citation type="journal article" date="2019" name="Int. J. Syst. Evol. Microbiol.">
        <title>The Global Catalogue of Microorganisms (GCM) 10K type strain sequencing project: providing services to taxonomists for standard genome sequencing and annotation.</title>
        <authorList>
            <consortium name="The Broad Institute Genomics Platform"/>
            <consortium name="The Broad Institute Genome Sequencing Center for Infectious Disease"/>
            <person name="Wu L."/>
            <person name="Ma J."/>
        </authorList>
    </citation>
    <scope>NUCLEOTIDE SEQUENCE [LARGE SCALE GENOMIC DNA]</scope>
    <source>
        <strain evidence="5">KCTC 42281</strain>
    </source>
</reference>
<comment type="caution">
    <text evidence="4">The sequence shown here is derived from an EMBL/GenBank/DDBJ whole genome shotgun (WGS) entry which is preliminary data.</text>
</comment>
<sequence length="201" mass="21134">MAPLLYLITPANPDPERFPRQLMAMLTGPEVAALLVRRGELDESAYEALAGRLVQIGQAAGAAVLVEDDAALARRLGADGVHVTRGGIEAIREAVASIKPDGIVGVGNIGTRHDAMSFGELEVDYLMFGPLGGEADARAAELAQWWAQTFEVPAVHADPAAEPSNMDMSGAEFIALSDSLWSAPDPGAALAEFDRMARTPA</sequence>
<dbReference type="PANTHER" id="PTHR20857">
    <property type="entry name" value="THIAMINE-PHOSPHATE PYROPHOSPHORYLASE"/>
    <property type="match status" value="1"/>
</dbReference>
<evidence type="ECO:0000259" key="3">
    <source>
        <dbReference type="Pfam" id="PF02581"/>
    </source>
</evidence>
<name>A0ABV7WYY8_9HYPH</name>
<protein>
    <submittedName>
        <fullName evidence="4">Thiamine phosphate synthase</fullName>
    </submittedName>
</protein>
<dbReference type="PANTHER" id="PTHR20857:SF23">
    <property type="entry name" value="THIAMINE BIOSYNTHETIC BIFUNCTIONAL ENZYME"/>
    <property type="match status" value="1"/>
</dbReference>
<evidence type="ECO:0000256" key="2">
    <source>
        <dbReference type="ARBA" id="ARBA00022977"/>
    </source>
</evidence>
<evidence type="ECO:0000313" key="4">
    <source>
        <dbReference type="EMBL" id="MFC3703670.1"/>
    </source>
</evidence>
<dbReference type="CDD" id="cd00564">
    <property type="entry name" value="TMP_TenI"/>
    <property type="match status" value="1"/>
</dbReference>
<dbReference type="RefSeq" id="WP_380094640.1">
    <property type="nucleotide sequence ID" value="NZ_JBHRYD010000001.1"/>
</dbReference>
<evidence type="ECO:0000313" key="5">
    <source>
        <dbReference type="Proteomes" id="UP001595613"/>
    </source>
</evidence>
<dbReference type="EMBL" id="JBHRYD010000001">
    <property type="protein sequence ID" value="MFC3703670.1"/>
    <property type="molecule type" value="Genomic_DNA"/>
</dbReference>
<keyword evidence="5" id="KW-1185">Reference proteome</keyword>
<keyword evidence="2" id="KW-0784">Thiamine biosynthesis</keyword>
<dbReference type="InterPro" id="IPR036206">
    <property type="entry name" value="ThiamineP_synth_sf"/>
</dbReference>
<proteinExistence type="predicted"/>
<feature type="domain" description="Thiamine phosphate synthase/TenI" evidence="3">
    <location>
        <begin position="5"/>
        <end position="155"/>
    </location>
</feature>
<comment type="pathway">
    <text evidence="1">Cofactor biosynthesis; thiamine diphosphate biosynthesis.</text>
</comment>
<dbReference type="SUPFAM" id="SSF51391">
    <property type="entry name" value="Thiamin phosphate synthase"/>
    <property type="match status" value="1"/>
</dbReference>
<dbReference type="Pfam" id="PF02581">
    <property type="entry name" value="TMP-TENI"/>
    <property type="match status" value="1"/>
</dbReference>
<dbReference type="InterPro" id="IPR013785">
    <property type="entry name" value="Aldolase_TIM"/>
</dbReference>